<dbReference type="PROSITE" id="PS50048">
    <property type="entry name" value="ZN2_CY6_FUNGAL_2"/>
    <property type="match status" value="1"/>
</dbReference>
<dbReference type="SUPFAM" id="SSF57701">
    <property type="entry name" value="Zn2/Cys6 DNA-binding domain"/>
    <property type="match status" value="1"/>
</dbReference>
<reference evidence="9" key="1">
    <citation type="submission" date="2017-02" db="EMBL/GenBank/DDBJ databases">
        <authorList>
            <person name="Tafer H."/>
            <person name="Lopandic K."/>
        </authorList>
    </citation>
    <scope>NUCLEOTIDE SEQUENCE [LARGE SCALE GENOMIC DNA]</scope>
    <source>
        <strain evidence="9">CBS 366.77</strain>
    </source>
</reference>
<dbReference type="OrthoDB" id="3362851at2759"/>
<evidence type="ECO:0000313" key="9">
    <source>
        <dbReference type="Proteomes" id="UP000266188"/>
    </source>
</evidence>
<keyword evidence="1" id="KW-0479">Metal-binding</keyword>
<dbReference type="PROSITE" id="PS00463">
    <property type="entry name" value="ZN2_CY6_FUNGAL_1"/>
    <property type="match status" value="1"/>
</dbReference>
<protein>
    <submittedName>
        <fullName evidence="8">Transcription factor</fullName>
    </submittedName>
</protein>
<evidence type="ECO:0000259" key="7">
    <source>
        <dbReference type="PROSITE" id="PS50048"/>
    </source>
</evidence>
<dbReference type="InterPro" id="IPR001138">
    <property type="entry name" value="Zn2Cys6_DnaBD"/>
</dbReference>
<dbReference type="InterPro" id="IPR036864">
    <property type="entry name" value="Zn2-C6_fun-type_DNA-bd_sf"/>
</dbReference>
<evidence type="ECO:0000256" key="3">
    <source>
        <dbReference type="ARBA" id="ARBA00023125"/>
    </source>
</evidence>
<dbReference type="GO" id="GO:0000435">
    <property type="term" value="P:positive regulation of transcription from RNA polymerase II promoter by galactose"/>
    <property type="evidence" value="ECO:0007669"/>
    <property type="project" value="TreeGrafter"/>
</dbReference>
<evidence type="ECO:0000256" key="1">
    <source>
        <dbReference type="ARBA" id="ARBA00022723"/>
    </source>
</evidence>
<dbReference type="GO" id="GO:0000981">
    <property type="term" value="F:DNA-binding transcription factor activity, RNA polymerase II-specific"/>
    <property type="evidence" value="ECO:0007669"/>
    <property type="project" value="InterPro"/>
</dbReference>
<evidence type="ECO:0000256" key="5">
    <source>
        <dbReference type="ARBA" id="ARBA00023242"/>
    </source>
</evidence>
<dbReference type="GO" id="GO:0006351">
    <property type="term" value="P:DNA-templated transcription"/>
    <property type="evidence" value="ECO:0007669"/>
    <property type="project" value="InterPro"/>
</dbReference>
<proteinExistence type="predicted"/>
<name>A0A3A2ZNE5_9EURO</name>
<evidence type="ECO:0000313" key="8">
    <source>
        <dbReference type="EMBL" id="RJE23753.1"/>
    </source>
</evidence>
<dbReference type="PANTHER" id="PTHR47424">
    <property type="entry name" value="REGULATORY PROTEIN GAL4"/>
    <property type="match status" value="1"/>
</dbReference>
<evidence type="ECO:0000256" key="4">
    <source>
        <dbReference type="ARBA" id="ARBA00023163"/>
    </source>
</evidence>
<keyword evidence="5" id="KW-0539">Nucleus</keyword>
<dbReference type="Gene3D" id="4.10.240.10">
    <property type="entry name" value="Zn(2)-C6 fungal-type DNA-binding domain"/>
    <property type="match status" value="1"/>
</dbReference>
<dbReference type="GO" id="GO:0008270">
    <property type="term" value="F:zinc ion binding"/>
    <property type="evidence" value="ECO:0007669"/>
    <property type="project" value="InterPro"/>
</dbReference>
<accession>A0A3A2ZNE5</accession>
<dbReference type="GO" id="GO:0005634">
    <property type="term" value="C:nucleus"/>
    <property type="evidence" value="ECO:0007669"/>
    <property type="project" value="TreeGrafter"/>
</dbReference>
<sequence length="753" mass="84884">MFYTFEGFENPDSTSGRSASNERRPSSTRRVTTQRACTSCRHRKIKCDGEKPCEACRWYKKADQCNYPDPRPSRRHVEKLSTTIDEYRAVFEKLFPNTAPESLVQMPREQLLELMGKRRASQGHHHLASPATSASVDAHISPVSNDDGNLESLQSMPEEAPDSRSSGSDMVNNVSDDVNALSLSPRQPSSYLGISSIHAILKVIVWLDPGCLSYFSRTSTHPRRVSVEYSRTQLEQITHPTTPPHGPHVMDTQIIDAYFTYFQPFVPMIDEQAFRETYASGRRRDSRWLGLLNTIFALGTIAASTSDDLSHQTYFERAKRHLGLDSLGCSHLETIQTLGLLGGYYLHYTSQPNLAYALMGAALRMAATLGLHKEFEDSREVPSMEKISSMDLKRRVWWSLFCMDTWGCMTLGRPTMGRIGPTITVKLPQYREKVCTQPSTRASLTSQDNILGILPLLENVRFCKIATQIQEAMVVAPLVRHPDIISLDSQLLEWYDSLPAILKDHEPCSESLAVARTVMRWRYFNQRLLLYRPTLLSYAMRRVPYIALRSEERSAIEKCREIADITIHDISSTTQENQMLGWNGVWLIFQAVMVPILGLFLNDNSGDTRASVESCRNQVEIAMFVLVRMLPWSPTAKRTLDVVSRLLDASKRGDPTSENHPPANYPVEGVDVIPGLPEGTAICNTVDPFNYPFLDDSAGQNLWDYLSWGDSSLWPGLADFESTGDMTFAQEKSCGMFDLPDSTYLVNSSTSFY</sequence>
<dbReference type="PANTHER" id="PTHR47424:SF5">
    <property type="entry name" value="ZN(II)2CYS6 TRANSCRIPTION FACTOR (EUROFUNG)"/>
    <property type="match status" value="1"/>
</dbReference>
<dbReference type="CDD" id="cd12148">
    <property type="entry name" value="fungal_TF_MHR"/>
    <property type="match status" value="1"/>
</dbReference>
<dbReference type="InterPro" id="IPR051127">
    <property type="entry name" value="Fungal_SecMet_Regulators"/>
</dbReference>
<feature type="region of interest" description="Disordered" evidence="6">
    <location>
        <begin position="1"/>
        <end position="31"/>
    </location>
</feature>
<dbReference type="AlphaFoldDB" id="A0A3A2ZNE5"/>
<evidence type="ECO:0000256" key="6">
    <source>
        <dbReference type="SAM" id="MobiDB-lite"/>
    </source>
</evidence>
<gene>
    <name evidence="8" type="ORF">PHISCL_03893</name>
</gene>
<feature type="domain" description="Zn(2)-C6 fungal-type" evidence="7">
    <location>
        <begin position="36"/>
        <end position="67"/>
    </location>
</feature>
<keyword evidence="4" id="KW-0804">Transcription</keyword>
<comment type="caution">
    <text evidence="8">The sequence shown here is derived from an EMBL/GenBank/DDBJ whole genome shotgun (WGS) entry which is preliminary data.</text>
</comment>
<dbReference type="CDD" id="cd00067">
    <property type="entry name" value="GAL4"/>
    <property type="match status" value="1"/>
</dbReference>
<dbReference type="GO" id="GO:0000978">
    <property type="term" value="F:RNA polymerase II cis-regulatory region sequence-specific DNA binding"/>
    <property type="evidence" value="ECO:0007669"/>
    <property type="project" value="TreeGrafter"/>
</dbReference>
<keyword evidence="2" id="KW-0805">Transcription regulation</keyword>
<dbReference type="SMART" id="SM00906">
    <property type="entry name" value="Fungal_trans"/>
    <property type="match status" value="1"/>
</dbReference>
<evidence type="ECO:0000256" key="2">
    <source>
        <dbReference type="ARBA" id="ARBA00023015"/>
    </source>
</evidence>
<feature type="compositionally biased region" description="Polar residues" evidence="6">
    <location>
        <begin position="142"/>
        <end position="155"/>
    </location>
</feature>
<dbReference type="SMART" id="SM00066">
    <property type="entry name" value="GAL4"/>
    <property type="match status" value="1"/>
</dbReference>
<dbReference type="Proteomes" id="UP000266188">
    <property type="component" value="Unassembled WGS sequence"/>
</dbReference>
<dbReference type="Pfam" id="PF00172">
    <property type="entry name" value="Zn_clus"/>
    <property type="match status" value="1"/>
</dbReference>
<keyword evidence="3" id="KW-0238">DNA-binding</keyword>
<feature type="compositionally biased region" description="Basic residues" evidence="6">
    <location>
        <begin position="118"/>
        <end position="127"/>
    </location>
</feature>
<dbReference type="EMBL" id="MVGC01000106">
    <property type="protein sequence ID" value="RJE23753.1"/>
    <property type="molecule type" value="Genomic_DNA"/>
</dbReference>
<dbReference type="Pfam" id="PF04082">
    <property type="entry name" value="Fungal_trans"/>
    <property type="match status" value="1"/>
</dbReference>
<feature type="compositionally biased region" description="Polar residues" evidence="6">
    <location>
        <begin position="163"/>
        <end position="173"/>
    </location>
</feature>
<feature type="region of interest" description="Disordered" evidence="6">
    <location>
        <begin position="118"/>
        <end position="173"/>
    </location>
</feature>
<keyword evidence="9" id="KW-1185">Reference proteome</keyword>
<dbReference type="InterPro" id="IPR007219">
    <property type="entry name" value="XnlR_reg_dom"/>
</dbReference>
<organism evidence="8 9">
    <name type="scientific">Aspergillus sclerotialis</name>
    <dbReference type="NCBI Taxonomy" id="2070753"/>
    <lineage>
        <taxon>Eukaryota</taxon>
        <taxon>Fungi</taxon>
        <taxon>Dikarya</taxon>
        <taxon>Ascomycota</taxon>
        <taxon>Pezizomycotina</taxon>
        <taxon>Eurotiomycetes</taxon>
        <taxon>Eurotiomycetidae</taxon>
        <taxon>Eurotiales</taxon>
        <taxon>Aspergillaceae</taxon>
        <taxon>Aspergillus</taxon>
        <taxon>Aspergillus subgen. Polypaecilum</taxon>
    </lineage>
</organism>